<dbReference type="InterPro" id="IPR004550">
    <property type="entry name" value="AsnASE_II"/>
</dbReference>
<dbReference type="Gene3D" id="3.40.50.1170">
    <property type="entry name" value="L-asparaginase, N-terminal domain"/>
    <property type="match status" value="1"/>
</dbReference>
<proteinExistence type="inferred from homology"/>
<feature type="domain" description="L-asparaginase N-terminal" evidence="6">
    <location>
        <begin position="6"/>
        <end position="192"/>
    </location>
</feature>
<evidence type="ECO:0000313" key="8">
    <source>
        <dbReference type="EMBL" id="SSA36751.1"/>
    </source>
</evidence>
<feature type="active site" evidence="5">
    <location>
        <position position="89"/>
    </location>
</feature>
<dbReference type="PROSITE" id="PS00917">
    <property type="entry name" value="ASN_GLN_ASE_2"/>
    <property type="match status" value="1"/>
</dbReference>
<comment type="similarity">
    <text evidence="1">Belongs to the asparaginase 1 family.</text>
</comment>
<keyword evidence="9" id="KW-1185">Reference proteome</keyword>
<evidence type="ECO:0000256" key="4">
    <source>
        <dbReference type="PIRSR" id="PIRSR001220-2"/>
    </source>
</evidence>
<evidence type="ECO:0000256" key="2">
    <source>
        <dbReference type="ARBA" id="ARBA00022801"/>
    </source>
</evidence>
<dbReference type="InterPro" id="IPR037152">
    <property type="entry name" value="L-asparaginase_N_sf"/>
</dbReference>
<dbReference type="GO" id="GO:0004067">
    <property type="term" value="F:asparaginase activity"/>
    <property type="evidence" value="ECO:0007669"/>
    <property type="project" value="UniProtKB-UniRule"/>
</dbReference>
<evidence type="ECO:0000256" key="5">
    <source>
        <dbReference type="PROSITE-ProRule" id="PRU10100"/>
    </source>
</evidence>
<dbReference type="Pfam" id="PF00710">
    <property type="entry name" value="Asparaginase"/>
    <property type="match status" value="1"/>
</dbReference>
<dbReference type="PROSITE" id="PS51732">
    <property type="entry name" value="ASN_GLN_ASE_3"/>
    <property type="match status" value="1"/>
</dbReference>
<protein>
    <submittedName>
        <fullName evidence="8">Asparaginase</fullName>
    </submittedName>
</protein>
<dbReference type="PANTHER" id="PTHR11707:SF28">
    <property type="entry name" value="60 KDA LYSOPHOSPHOLIPASE"/>
    <property type="match status" value="1"/>
</dbReference>
<organism evidence="8 9">
    <name type="scientific">Georgenia satyanarayanai</name>
    <dbReference type="NCBI Taxonomy" id="860221"/>
    <lineage>
        <taxon>Bacteria</taxon>
        <taxon>Bacillati</taxon>
        <taxon>Actinomycetota</taxon>
        <taxon>Actinomycetes</taxon>
        <taxon>Micrococcales</taxon>
        <taxon>Bogoriellaceae</taxon>
        <taxon>Georgenia</taxon>
    </lineage>
</organism>
<evidence type="ECO:0000256" key="1">
    <source>
        <dbReference type="ARBA" id="ARBA00010518"/>
    </source>
</evidence>
<evidence type="ECO:0000313" key="9">
    <source>
        <dbReference type="Proteomes" id="UP000250222"/>
    </source>
</evidence>
<dbReference type="InterPro" id="IPR040919">
    <property type="entry name" value="Asparaginase_C"/>
</dbReference>
<gene>
    <name evidence="8" type="ORF">SAMN05216184_101413</name>
</gene>
<dbReference type="InterPro" id="IPR027474">
    <property type="entry name" value="L-asparaginase_N"/>
</dbReference>
<feature type="active site" description="O-isoaspartyl threonine intermediate" evidence="3">
    <location>
        <position position="13"/>
    </location>
</feature>
<reference evidence="8 9" key="1">
    <citation type="submission" date="2016-10" db="EMBL/GenBank/DDBJ databases">
        <authorList>
            <person name="Cai Z."/>
        </authorList>
    </citation>
    <scope>NUCLEOTIDE SEQUENCE [LARGE SCALE GENOMIC DNA]</scope>
    <source>
        <strain evidence="8 9">CGMCC 1.10826</strain>
    </source>
</reference>
<evidence type="ECO:0000259" key="7">
    <source>
        <dbReference type="Pfam" id="PF17763"/>
    </source>
</evidence>
<sequence length="331" mass="33573">MQPILAVAAMGGTIAMTAPAPGAAAQPRLDAVDLVRGVPELGDLAAVLVTSVCTKPSASVEVADVLEALTWARAQVDDGASGVVVTHGTDTLEETAYLLDLLWDRPEPLVVTGAMRQADLTGTDAPANLLAAARVALATEARGRGVLVVLNDEIHLAVRVTKESSTALDTFASPGFGPVGRVQERRARFASPPAARPAPLPPPEAGPVDVALVEAPLADDGRVVRAVLAAGFRALVVDGSGLGHVSAATSQVLATAVADGVVVVVASRTARGGTGRATYGYIGSEAQLIEAGVLMAGELSGRKARLLLHVLLHAGYAGAELAAALEARARV</sequence>
<feature type="binding site" evidence="4">
    <location>
        <position position="57"/>
    </location>
    <ligand>
        <name>substrate</name>
    </ligand>
</feature>
<dbReference type="RefSeq" id="WP_110850902.1">
    <property type="nucleotide sequence ID" value="NZ_QKLZ01000001.1"/>
</dbReference>
<dbReference type="CDD" id="cd08964">
    <property type="entry name" value="L-asparaginase_II"/>
    <property type="match status" value="1"/>
</dbReference>
<keyword evidence="2" id="KW-0378">Hydrolase</keyword>
<dbReference type="PANTHER" id="PTHR11707">
    <property type="entry name" value="L-ASPARAGINASE"/>
    <property type="match status" value="1"/>
</dbReference>
<dbReference type="SFLD" id="SFLDS00057">
    <property type="entry name" value="Glutaminase/Asparaginase"/>
    <property type="match status" value="1"/>
</dbReference>
<feature type="domain" description="Asparaginase/glutaminase C-terminal" evidence="7">
    <location>
        <begin position="210"/>
        <end position="323"/>
    </location>
</feature>
<dbReference type="Proteomes" id="UP000250222">
    <property type="component" value="Unassembled WGS sequence"/>
</dbReference>
<accession>A0A2Y8ZWP8</accession>
<dbReference type="InterPro" id="IPR006034">
    <property type="entry name" value="Asparaginase/glutaminase-like"/>
</dbReference>
<dbReference type="Gene3D" id="3.40.50.40">
    <property type="match status" value="1"/>
</dbReference>
<dbReference type="InterPro" id="IPR027475">
    <property type="entry name" value="Asparaginase/glutaminase_AS2"/>
</dbReference>
<dbReference type="SMART" id="SM00870">
    <property type="entry name" value="Asparaginase"/>
    <property type="match status" value="1"/>
</dbReference>
<dbReference type="Pfam" id="PF17763">
    <property type="entry name" value="Asparaginase_C"/>
    <property type="match status" value="1"/>
</dbReference>
<name>A0A2Y8ZWP8_9MICO</name>
<evidence type="ECO:0000256" key="3">
    <source>
        <dbReference type="PIRSR" id="PIRSR001220-1"/>
    </source>
</evidence>
<feature type="binding site" evidence="4">
    <location>
        <begin position="89"/>
        <end position="90"/>
    </location>
    <ligand>
        <name>substrate</name>
    </ligand>
</feature>
<dbReference type="FunFam" id="3.40.50.1170:FF:000001">
    <property type="entry name" value="L-asparaginase 2"/>
    <property type="match status" value="1"/>
</dbReference>
<dbReference type="PRINTS" id="PR00139">
    <property type="entry name" value="ASNGLNASE"/>
</dbReference>
<dbReference type="AlphaFoldDB" id="A0A2Y8ZWP8"/>
<dbReference type="InterPro" id="IPR027473">
    <property type="entry name" value="L-asparaginase_C"/>
</dbReference>
<dbReference type="EMBL" id="UETB01000001">
    <property type="protein sequence ID" value="SSA36751.1"/>
    <property type="molecule type" value="Genomic_DNA"/>
</dbReference>
<evidence type="ECO:0000259" key="6">
    <source>
        <dbReference type="Pfam" id="PF00710"/>
    </source>
</evidence>
<dbReference type="PIRSF" id="PIRSF500176">
    <property type="entry name" value="L_ASNase"/>
    <property type="match status" value="1"/>
</dbReference>
<dbReference type="SUPFAM" id="SSF53774">
    <property type="entry name" value="Glutaminase/Asparaginase"/>
    <property type="match status" value="1"/>
</dbReference>
<dbReference type="OrthoDB" id="9788068at2"/>
<dbReference type="GO" id="GO:0006528">
    <property type="term" value="P:asparagine metabolic process"/>
    <property type="evidence" value="ECO:0007669"/>
    <property type="project" value="InterPro"/>
</dbReference>
<dbReference type="PIRSF" id="PIRSF001220">
    <property type="entry name" value="L-ASNase_gatD"/>
    <property type="match status" value="1"/>
</dbReference>
<dbReference type="InterPro" id="IPR036152">
    <property type="entry name" value="Asp/glu_Ase-like_sf"/>
</dbReference>